<dbReference type="AlphaFoldDB" id="A0A0F5ICP1"/>
<dbReference type="EMBL" id="JWIR02000003">
    <property type="protein sequence ID" value="KKB43281.1"/>
    <property type="molecule type" value="Genomic_DNA"/>
</dbReference>
<dbReference type="PROSITE" id="PS51257">
    <property type="entry name" value="PROKAR_LIPOPROTEIN"/>
    <property type="match status" value="1"/>
</dbReference>
<protein>
    <submittedName>
        <fullName evidence="1">Uncharacterized protein</fullName>
    </submittedName>
</protein>
<gene>
    <name evidence="1" type="ORF">QY95_01526</name>
</gene>
<evidence type="ECO:0000313" key="1">
    <source>
        <dbReference type="EMBL" id="KKB43281.1"/>
    </source>
</evidence>
<comment type="caution">
    <text evidence="1">The sequence shown here is derived from an EMBL/GenBank/DDBJ whole genome shotgun (WGS) entry which is preliminary data.</text>
</comment>
<dbReference type="STRING" id="1221996.QY95_01526"/>
<name>A0A0F5ICP1_BACTR</name>
<sequence>MPKAAGKEVMNDFLSGCLFLAACGVLKEKSPSSLYILFLAISFAKQV</sequence>
<dbReference type="Proteomes" id="UP000031563">
    <property type="component" value="Unassembled WGS sequence"/>
</dbReference>
<organism evidence="1 2">
    <name type="scientific">Bacillus thermotolerans</name>
    <name type="common">Quasibacillus thermotolerans</name>
    <dbReference type="NCBI Taxonomy" id="1221996"/>
    <lineage>
        <taxon>Bacteria</taxon>
        <taxon>Bacillati</taxon>
        <taxon>Bacillota</taxon>
        <taxon>Bacilli</taxon>
        <taxon>Bacillales</taxon>
        <taxon>Bacillaceae</taxon>
        <taxon>Bacillus</taxon>
    </lineage>
</organism>
<accession>A0A0F5ICP1</accession>
<keyword evidence="2" id="KW-1185">Reference proteome</keyword>
<reference evidence="1" key="1">
    <citation type="submission" date="2015-02" db="EMBL/GenBank/DDBJ databases">
        <title>Genome Assembly of Bacillaceae bacterium MTCC 8252.</title>
        <authorList>
            <person name="Verma A."/>
            <person name="Khatri I."/>
            <person name="Mual P."/>
            <person name="Subramanian S."/>
            <person name="Krishnamurthi S."/>
        </authorList>
    </citation>
    <scope>NUCLEOTIDE SEQUENCE [LARGE SCALE GENOMIC DNA]</scope>
    <source>
        <strain evidence="1">MTCC 8252</strain>
    </source>
</reference>
<proteinExistence type="predicted"/>
<evidence type="ECO:0000313" key="2">
    <source>
        <dbReference type="Proteomes" id="UP000031563"/>
    </source>
</evidence>